<keyword evidence="1" id="KW-0732">Signal</keyword>
<dbReference type="InterPro" id="IPR038602">
    <property type="entry name" value="Mite_allergen_7_sf"/>
</dbReference>
<accession>A0A9J6CDL3</accession>
<dbReference type="InterPro" id="IPR010562">
    <property type="entry name" value="Haemolymph_juvenile_hormone-bd"/>
</dbReference>
<dbReference type="Proteomes" id="UP001107558">
    <property type="component" value="Chromosome 1"/>
</dbReference>
<reference evidence="2" key="1">
    <citation type="submission" date="2021-03" db="EMBL/GenBank/DDBJ databases">
        <title>Chromosome level genome of the anhydrobiotic midge Polypedilum vanderplanki.</title>
        <authorList>
            <person name="Yoshida Y."/>
            <person name="Kikawada T."/>
            <person name="Gusev O."/>
        </authorList>
    </citation>
    <scope>NUCLEOTIDE SEQUENCE</scope>
    <source>
        <strain evidence="2">NIAS01</strain>
        <tissue evidence="2">Whole body or cell culture</tissue>
    </source>
</reference>
<organism evidence="2 3">
    <name type="scientific">Polypedilum vanderplanki</name>
    <name type="common">Sleeping chironomid midge</name>
    <dbReference type="NCBI Taxonomy" id="319348"/>
    <lineage>
        <taxon>Eukaryota</taxon>
        <taxon>Metazoa</taxon>
        <taxon>Ecdysozoa</taxon>
        <taxon>Arthropoda</taxon>
        <taxon>Hexapoda</taxon>
        <taxon>Insecta</taxon>
        <taxon>Pterygota</taxon>
        <taxon>Neoptera</taxon>
        <taxon>Endopterygota</taxon>
        <taxon>Diptera</taxon>
        <taxon>Nematocera</taxon>
        <taxon>Chironomoidea</taxon>
        <taxon>Chironomidae</taxon>
        <taxon>Chironominae</taxon>
        <taxon>Polypedilum</taxon>
        <taxon>Polypedilum</taxon>
    </lineage>
</organism>
<dbReference type="AlphaFoldDB" id="A0A9J6CDL3"/>
<sequence length="442" mass="50210">MLKIVLIFSCLFICVFGQDDNLENYWSTNEQNTEIDDKMTQKVYQIIDHFKNDDPVGIPSLEIPDPISVPDVQQNINVGKLFMSKVKAYGVSQFRIQNVTVEVDRKMEANCGLLFDTLILRGNYSLSSFLARSQGPFVIIISNVVVTANANLKINREGKIRTNEIDADITLAKMNVSFSNLGLLASFFQSFANSAGNVLFDNVKPYILKDAKEKIRIEFDANIDKIIGEFGLIPNSISPVDYIIAESRKKVREMYDPLKINTYENGGIIGIKTYDTVIHGVSSFYRVGDLILQMIDNNLVINLEVGTQEIKGKTSWEMSLAKGMITRRGNVQFSVQYIKIFISLRQPMNLKKQLIINDLQINLGNIQIMSNGLGTFDYVIELFVNVLPNLLRYQIVDAIEKPIVNKLQTIVNRIDIEDLVKELLRQYRNNETLSIDITHFEL</sequence>
<proteinExistence type="predicted"/>
<feature type="chain" id="PRO_5039911213" description="Hemolymph juvenile hormone binding protein" evidence="1">
    <location>
        <begin position="18"/>
        <end position="442"/>
    </location>
</feature>
<dbReference type="Gene3D" id="3.15.10.30">
    <property type="entry name" value="Haemolymph juvenile hormone binding protein"/>
    <property type="match status" value="1"/>
</dbReference>
<protein>
    <recommendedName>
        <fullName evidence="4">Hemolymph juvenile hormone binding protein</fullName>
    </recommendedName>
</protein>
<dbReference type="PANTHER" id="PTHR11008">
    <property type="entry name" value="PROTEIN TAKEOUT-LIKE PROTEIN"/>
    <property type="match status" value="1"/>
</dbReference>
<dbReference type="Gene3D" id="3.15.10.50">
    <property type="match status" value="1"/>
</dbReference>
<dbReference type="OrthoDB" id="6412801at2759"/>
<dbReference type="InterPro" id="IPR020234">
    <property type="entry name" value="Mite_allergen_group-7"/>
</dbReference>
<evidence type="ECO:0008006" key="4">
    <source>
        <dbReference type="Google" id="ProtNLM"/>
    </source>
</evidence>
<dbReference type="PANTHER" id="PTHR11008:SF13">
    <property type="entry name" value="FI04421P"/>
    <property type="match status" value="1"/>
</dbReference>
<dbReference type="Pfam" id="PF16984">
    <property type="entry name" value="Grp7_allergen"/>
    <property type="match status" value="1"/>
</dbReference>
<gene>
    <name evidence="2" type="ORF">PVAND_009546</name>
</gene>
<evidence type="ECO:0000313" key="2">
    <source>
        <dbReference type="EMBL" id="KAG5680013.1"/>
    </source>
</evidence>
<name>A0A9J6CDL3_POLVA</name>
<keyword evidence="3" id="KW-1185">Reference proteome</keyword>
<dbReference type="EMBL" id="JADBJN010000001">
    <property type="protein sequence ID" value="KAG5680013.1"/>
    <property type="molecule type" value="Genomic_DNA"/>
</dbReference>
<dbReference type="SMART" id="SM00700">
    <property type="entry name" value="JHBP"/>
    <property type="match status" value="1"/>
</dbReference>
<evidence type="ECO:0000313" key="3">
    <source>
        <dbReference type="Proteomes" id="UP001107558"/>
    </source>
</evidence>
<dbReference type="InterPro" id="IPR038606">
    <property type="entry name" value="To_sf"/>
</dbReference>
<evidence type="ECO:0000256" key="1">
    <source>
        <dbReference type="SAM" id="SignalP"/>
    </source>
</evidence>
<comment type="caution">
    <text evidence="2">The sequence shown here is derived from an EMBL/GenBank/DDBJ whole genome shotgun (WGS) entry which is preliminary data.</text>
</comment>
<feature type="signal peptide" evidence="1">
    <location>
        <begin position="1"/>
        <end position="17"/>
    </location>
</feature>